<gene>
    <name evidence="1" type="ORF">B0H17DRAFT_961439</name>
</gene>
<reference evidence="1" key="1">
    <citation type="submission" date="2023-03" db="EMBL/GenBank/DDBJ databases">
        <title>Massive genome expansion in bonnet fungi (Mycena s.s.) driven by repeated elements and novel gene families across ecological guilds.</title>
        <authorList>
            <consortium name="Lawrence Berkeley National Laboratory"/>
            <person name="Harder C.B."/>
            <person name="Miyauchi S."/>
            <person name="Viragh M."/>
            <person name="Kuo A."/>
            <person name="Thoen E."/>
            <person name="Andreopoulos B."/>
            <person name="Lu D."/>
            <person name="Skrede I."/>
            <person name="Drula E."/>
            <person name="Henrissat B."/>
            <person name="Morin E."/>
            <person name="Kohler A."/>
            <person name="Barry K."/>
            <person name="LaButti K."/>
            <person name="Morin E."/>
            <person name="Salamov A."/>
            <person name="Lipzen A."/>
            <person name="Mereny Z."/>
            <person name="Hegedus B."/>
            <person name="Baldrian P."/>
            <person name="Stursova M."/>
            <person name="Weitz H."/>
            <person name="Taylor A."/>
            <person name="Grigoriev I.V."/>
            <person name="Nagy L.G."/>
            <person name="Martin F."/>
            <person name="Kauserud H."/>
        </authorList>
    </citation>
    <scope>NUCLEOTIDE SEQUENCE</scope>
    <source>
        <strain evidence="1">CBHHK067</strain>
    </source>
</reference>
<proteinExistence type="predicted"/>
<accession>A0AAD7C075</accession>
<sequence length="111" mass="12343">MIQCRALLLRTSFKVGRASFDHIAAQFGTVSPATIHLMAERVASGDMTTANTPEEKRVLRLMKEVNLINAHVPASAQSKLVMRNEIRVLMVEKGMPSFYISCHFVPLRATS</sequence>
<organism evidence="1 2">
    <name type="scientific">Mycena rosella</name>
    <name type="common">Pink bonnet</name>
    <name type="synonym">Agaricus rosellus</name>
    <dbReference type="NCBI Taxonomy" id="1033263"/>
    <lineage>
        <taxon>Eukaryota</taxon>
        <taxon>Fungi</taxon>
        <taxon>Dikarya</taxon>
        <taxon>Basidiomycota</taxon>
        <taxon>Agaricomycotina</taxon>
        <taxon>Agaricomycetes</taxon>
        <taxon>Agaricomycetidae</taxon>
        <taxon>Agaricales</taxon>
        <taxon>Marasmiineae</taxon>
        <taxon>Mycenaceae</taxon>
        <taxon>Mycena</taxon>
    </lineage>
</organism>
<keyword evidence="2" id="KW-1185">Reference proteome</keyword>
<evidence type="ECO:0000313" key="1">
    <source>
        <dbReference type="EMBL" id="KAJ7635440.1"/>
    </source>
</evidence>
<dbReference type="Proteomes" id="UP001221757">
    <property type="component" value="Unassembled WGS sequence"/>
</dbReference>
<dbReference type="AlphaFoldDB" id="A0AAD7C075"/>
<dbReference type="EMBL" id="JARKIE010000471">
    <property type="protein sequence ID" value="KAJ7635440.1"/>
    <property type="molecule type" value="Genomic_DNA"/>
</dbReference>
<protein>
    <submittedName>
        <fullName evidence="1">Uncharacterized protein</fullName>
    </submittedName>
</protein>
<evidence type="ECO:0000313" key="2">
    <source>
        <dbReference type="Proteomes" id="UP001221757"/>
    </source>
</evidence>
<comment type="caution">
    <text evidence="1">The sequence shown here is derived from an EMBL/GenBank/DDBJ whole genome shotgun (WGS) entry which is preliminary data.</text>
</comment>
<name>A0AAD7C075_MYCRO</name>